<reference evidence="5 6" key="1">
    <citation type="submission" date="2019-10" db="EMBL/GenBank/DDBJ databases">
        <title>Draft Genome Sequence of the Caffeine Degrading Methylotroph Methylorubrum populi PINKEL.</title>
        <authorList>
            <person name="Dawson S.C."/>
            <person name="Zhang X."/>
            <person name="Wright M.E."/>
            <person name="Sharma G."/>
            <person name="Langner J.T."/>
            <person name="Ditty J.L."/>
            <person name="Subuyuj G.A."/>
        </authorList>
    </citation>
    <scope>NUCLEOTIDE SEQUENCE [LARGE SCALE GENOMIC DNA]</scope>
    <source>
        <strain evidence="5 6">Pinkel</strain>
    </source>
</reference>
<dbReference type="PANTHER" id="PTHR43132">
    <property type="entry name" value="ARSENICAL RESISTANCE OPERON REPRESSOR ARSR-RELATED"/>
    <property type="match status" value="1"/>
</dbReference>
<dbReference type="Gene3D" id="1.10.10.10">
    <property type="entry name" value="Winged helix-like DNA-binding domain superfamily/Winged helix DNA-binding domain"/>
    <property type="match status" value="1"/>
</dbReference>
<organism evidence="5 6">
    <name type="scientific">Methylorubrum populi</name>
    <dbReference type="NCBI Taxonomy" id="223967"/>
    <lineage>
        <taxon>Bacteria</taxon>
        <taxon>Pseudomonadati</taxon>
        <taxon>Pseudomonadota</taxon>
        <taxon>Alphaproteobacteria</taxon>
        <taxon>Hyphomicrobiales</taxon>
        <taxon>Methylobacteriaceae</taxon>
        <taxon>Methylorubrum</taxon>
    </lineage>
</organism>
<dbReference type="PANTHER" id="PTHR43132:SF2">
    <property type="entry name" value="ARSENICAL RESISTANCE OPERON REPRESSOR ARSR-RELATED"/>
    <property type="match status" value="1"/>
</dbReference>
<accession>A0A833J694</accession>
<keyword evidence="1" id="KW-0805">Transcription regulation</keyword>
<name>A0A833J694_9HYPH</name>
<proteinExistence type="predicted"/>
<dbReference type="SMART" id="SM00418">
    <property type="entry name" value="HTH_ARSR"/>
    <property type="match status" value="1"/>
</dbReference>
<dbReference type="Pfam" id="PF12840">
    <property type="entry name" value="HTH_20"/>
    <property type="match status" value="1"/>
</dbReference>
<dbReference type="PROSITE" id="PS50987">
    <property type="entry name" value="HTH_ARSR_2"/>
    <property type="match status" value="1"/>
</dbReference>
<dbReference type="PRINTS" id="PR00778">
    <property type="entry name" value="HTHARSR"/>
</dbReference>
<evidence type="ECO:0000259" key="4">
    <source>
        <dbReference type="PROSITE" id="PS50987"/>
    </source>
</evidence>
<gene>
    <name evidence="5" type="ORF">F8B43_3451</name>
</gene>
<dbReference type="AlphaFoldDB" id="A0A833J694"/>
<dbReference type="SUPFAM" id="SSF46785">
    <property type="entry name" value="Winged helix' DNA-binding domain"/>
    <property type="match status" value="1"/>
</dbReference>
<evidence type="ECO:0000256" key="1">
    <source>
        <dbReference type="ARBA" id="ARBA00023015"/>
    </source>
</evidence>
<feature type="domain" description="HTH arsR-type" evidence="4">
    <location>
        <begin position="1"/>
        <end position="96"/>
    </location>
</feature>
<evidence type="ECO:0000313" key="5">
    <source>
        <dbReference type="EMBL" id="KAB7784096.1"/>
    </source>
</evidence>
<dbReference type="InterPro" id="IPR001845">
    <property type="entry name" value="HTH_ArsR_DNA-bd_dom"/>
</dbReference>
<dbReference type="GO" id="GO:0003700">
    <property type="term" value="F:DNA-binding transcription factor activity"/>
    <property type="evidence" value="ECO:0007669"/>
    <property type="project" value="InterPro"/>
</dbReference>
<protein>
    <submittedName>
        <fullName evidence="5">Arsenical resistance operon repressor</fullName>
    </submittedName>
</protein>
<dbReference type="EMBL" id="WEKV01000013">
    <property type="protein sequence ID" value="KAB7784096.1"/>
    <property type="molecule type" value="Genomic_DNA"/>
</dbReference>
<evidence type="ECO:0000256" key="2">
    <source>
        <dbReference type="ARBA" id="ARBA00023125"/>
    </source>
</evidence>
<dbReference type="Proteomes" id="UP000469949">
    <property type="component" value="Unassembled WGS sequence"/>
</dbReference>
<evidence type="ECO:0000313" key="6">
    <source>
        <dbReference type="Proteomes" id="UP000469949"/>
    </source>
</evidence>
<dbReference type="InterPro" id="IPR036390">
    <property type="entry name" value="WH_DNA-bd_sf"/>
</dbReference>
<dbReference type="InterPro" id="IPR051011">
    <property type="entry name" value="Metal_resp_trans_reg"/>
</dbReference>
<sequence length="120" mass="12333">MMDSPQAVAAFAALGQEHRLRIVRALVTAGPDGLAAGVLAGEVGVSGTNLSFHVKELSRAGLIQSRRDGRSIIYSAAYPALSGLIEFLMRDCCQGRPEVCTPAVAALAACCPPTGDAAHA</sequence>
<dbReference type="InterPro" id="IPR036388">
    <property type="entry name" value="WH-like_DNA-bd_sf"/>
</dbReference>
<dbReference type="GO" id="GO:0003677">
    <property type="term" value="F:DNA binding"/>
    <property type="evidence" value="ECO:0007669"/>
    <property type="project" value="UniProtKB-KW"/>
</dbReference>
<keyword evidence="2" id="KW-0238">DNA-binding</keyword>
<keyword evidence="3" id="KW-0804">Transcription</keyword>
<comment type="caution">
    <text evidence="5">The sequence shown here is derived from an EMBL/GenBank/DDBJ whole genome shotgun (WGS) entry which is preliminary data.</text>
</comment>
<evidence type="ECO:0000256" key="3">
    <source>
        <dbReference type="ARBA" id="ARBA00023163"/>
    </source>
</evidence>
<dbReference type="NCBIfam" id="NF033788">
    <property type="entry name" value="HTH_metalloreg"/>
    <property type="match status" value="1"/>
</dbReference>
<dbReference type="CDD" id="cd00090">
    <property type="entry name" value="HTH_ARSR"/>
    <property type="match status" value="1"/>
</dbReference>
<dbReference type="InterPro" id="IPR011991">
    <property type="entry name" value="ArsR-like_HTH"/>
</dbReference>